<dbReference type="PROSITE" id="PS51257">
    <property type="entry name" value="PROKAR_LIPOPROTEIN"/>
    <property type="match status" value="1"/>
</dbReference>
<name>A0A381ZLH7_9ZZZZ</name>
<reference evidence="1" key="1">
    <citation type="submission" date="2018-05" db="EMBL/GenBank/DDBJ databases">
        <authorList>
            <person name="Lanie J.A."/>
            <person name="Ng W.-L."/>
            <person name="Kazmierczak K.M."/>
            <person name="Andrzejewski T.M."/>
            <person name="Davidsen T.M."/>
            <person name="Wayne K.J."/>
            <person name="Tettelin H."/>
            <person name="Glass J.I."/>
            <person name="Rusch D."/>
            <person name="Podicherti R."/>
            <person name="Tsui H.-C.T."/>
            <person name="Winkler M.E."/>
        </authorList>
    </citation>
    <scope>NUCLEOTIDE SEQUENCE</scope>
</reference>
<accession>A0A381ZLH7</accession>
<dbReference type="AlphaFoldDB" id="A0A381ZLH7"/>
<evidence type="ECO:0000313" key="1">
    <source>
        <dbReference type="EMBL" id="SVA89994.1"/>
    </source>
</evidence>
<organism evidence="1">
    <name type="scientific">marine metagenome</name>
    <dbReference type="NCBI Taxonomy" id="408172"/>
    <lineage>
        <taxon>unclassified sequences</taxon>
        <taxon>metagenomes</taxon>
        <taxon>ecological metagenomes</taxon>
    </lineage>
</organism>
<sequence>MAMNYKCLFNNSFIFKLFFYGVLALTVACDLTDQENNQPQYIDFSLEDINPNSATHGSMIGPSFYGGDVSGYYFGDQG</sequence>
<gene>
    <name evidence="1" type="ORF">METZ01_LOCUS142848</name>
</gene>
<dbReference type="EMBL" id="UINC01021758">
    <property type="protein sequence ID" value="SVA89994.1"/>
    <property type="molecule type" value="Genomic_DNA"/>
</dbReference>
<proteinExistence type="predicted"/>
<protein>
    <submittedName>
        <fullName evidence="1">Uncharacterized protein</fullName>
    </submittedName>
</protein>